<evidence type="ECO:0000313" key="1">
    <source>
        <dbReference type="EMBL" id="CEK85472.1"/>
    </source>
</evidence>
<protein>
    <submittedName>
        <fullName evidence="1">Uncharacterized protein</fullName>
    </submittedName>
</protein>
<gene>
    <name evidence="1" type="primary">ORF148411</name>
</gene>
<accession>A0A0B7AXY4</accession>
<organism evidence="1">
    <name type="scientific">Arion vulgaris</name>
    <dbReference type="NCBI Taxonomy" id="1028688"/>
    <lineage>
        <taxon>Eukaryota</taxon>
        <taxon>Metazoa</taxon>
        <taxon>Spiralia</taxon>
        <taxon>Lophotrochozoa</taxon>
        <taxon>Mollusca</taxon>
        <taxon>Gastropoda</taxon>
        <taxon>Heterobranchia</taxon>
        <taxon>Euthyneura</taxon>
        <taxon>Panpulmonata</taxon>
        <taxon>Eupulmonata</taxon>
        <taxon>Stylommatophora</taxon>
        <taxon>Helicina</taxon>
        <taxon>Arionoidea</taxon>
        <taxon>Arionidae</taxon>
        <taxon>Arion</taxon>
    </lineage>
</organism>
<dbReference type="EMBL" id="HACG01038607">
    <property type="protein sequence ID" value="CEK85472.1"/>
    <property type="molecule type" value="Transcribed_RNA"/>
</dbReference>
<name>A0A0B7AXY4_9EUPU</name>
<dbReference type="AlphaFoldDB" id="A0A0B7AXY4"/>
<proteinExistence type="predicted"/>
<sequence length="77" mass="8520">MKAFLAASTSRHNVAVGIHFQATTHSVVVRNALSTTLTFCHCWNSLLTTLTQCNCQNAFHQQIHTVQMSIFTSITPT</sequence>
<reference evidence="1" key="1">
    <citation type="submission" date="2014-12" db="EMBL/GenBank/DDBJ databases">
        <title>Insight into the proteome of Arion vulgaris.</title>
        <authorList>
            <person name="Aradska J."/>
            <person name="Bulat T."/>
            <person name="Smidak R."/>
            <person name="Sarate P."/>
            <person name="Gangsoo J."/>
            <person name="Sialana F."/>
            <person name="Bilban M."/>
            <person name="Lubec G."/>
        </authorList>
    </citation>
    <scope>NUCLEOTIDE SEQUENCE</scope>
    <source>
        <tissue evidence="1">Skin</tissue>
    </source>
</reference>